<dbReference type="Gene3D" id="3.90.1150.10">
    <property type="entry name" value="Aspartate Aminotransferase, domain 1"/>
    <property type="match status" value="1"/>
</dbReference>
<dbReference type="EMBL" id="MAYW01000068">
    <property type="protein sequence ID" value="ODS32318.1"/>
    <property type="molecule type" value="Genomic_DNA"/>
</dbReference>
<dbReference type="InterPro" id="IPR015422">
    <property type="entry name" value="PyrdxlP-dep_Trfase_small"/>
</dbReference>
<evidence type="ECO:0000256" key="5">
    <source>
        <dbReference type="ARBA" id="ARBA00050776"/>
    </source>
</evidence>
<evidence type="ECO:0000256" key="3">
    <source>
        <dbReference type="ARBA" id="ARBA00012239"/>
    </source>
</evidence>
<keyword evidence="4" id="KW-0663">Pyridoxal phosphate</keyword>
<evidence type="ECO:0000313" key="7">
    <source>
        <dbReference type="EMBL" id="ODS32318.1"/>
    </source>
</evidence>
<dbReference type="InterPro" id="IPR010969">
    <property type="entry name" value="Cys_dSase-rel_unknwn_funct"/>
</dbReference>
<accession>A0A1E3X9M6</accession>
<reference evidence="7 8" key="1">
    <citation type="submission" date="2016-07" db="EMBL/GenBank/DDBJ databases">
        <title>Draft genome of Scalindua rubra, obtained from a brine-seawater interface in the Red Sea, sheds light on salt adaptation in anammox bacteria.</title>
        <authorList>
            <person name="Speth D.R."/>
            <person name="Lagkouvardos I."/>
            <person name="Wang Y."/>
            <person name="Qian P.-Y."/>
            <person name="Dutilh B.E."/>
            <person name="Jetten M.S."/>
        </authorList>
    </citation>
    <scope>NUCLEOTIDE SEQUENCE [LARGE SCALE GENOMIC DNA]</scope>
    <source>
        <strain evidence="7">BSI-1</strain>
    </source>
</reference>
<evidence type="ECO:0000256" key="2">
    <source>
        <dbReference type="ARBA" id="ARBA00010447"/>
    </source>
</evidence>
<dbReference type="PANTHER" id="PTHR43586">
    <property type="entry name" value="CYSTEINE DESULFURASE"/>
    <property type="match status" value="1"/>
</dbReference>
<dbReference type="Proteomes" id="UP000094056">
    <property type="component" value="Unassembled WGS sequence"/>
</dbReference>
<evidence type="ECO:0000259" key="6">
    <source>
        <dbReference type="Pfam" id="PF00266"/>
    </source>
</evidence>
<dbReference type="InterPro" id="IPR016454">
    <property type="entry name" value="Cysteine_dSase"/>
</dbReference>
<feature type="domain" description="Aminotransferase class V" evidence="6">
    <location>
        <begin position="2"/>
        <end position="367"/>
    </location>
</feature>
<dbReference type="AlphaFoldDB" id="A0A1E3X9M6"/>
<comment type="cofactor">
    <cofactor evidence="1">
        <name>pyridoxal 5'-phosphate</name>
        <dbReference type="ChEBI" id="CHEBI:597326"/>
    </cofactor>
</comment>
<dbReference type="InterPro" id="IPR015424">
    <property type="entry name" value="PyrdxlP-dep_Trfase"/>
</dbReference>
<dbReference type="InterPro" id="IPR018247">
    <property type="entry name" value="EF_Hand_1_Ca_BS"/>
</dbReference>
<sequence>MIYLDNAATTFPKPECVYEAMDKFLRERGANPGRAGHRMSVVAEQEIEKTRIVLAGFFGIKDPNRMIFTFNATDAINMGIKGLLCKGDHVITSKLEHNSVSRPLTGLEKENLITVTRVDSSGDGFINPDDVRKTLRPNTRLIVCTHASNVLGTIQPIEEIGKIAREGDIIFMVDAAQTAGVCNIDVEKQHMDMLAFTGHKGPFGPPGSGGLYVGERVKLRAWREGGTGFEPESLAQPDTLPFKLESGTPNTVGIVGLKTGIEFCIEEGIDTIRQHERRLALSLIRALERDGRFQIYGSMDENRIGIVSININGMKPGEVAAILDNTFTMAVRPGLHCAPYTHQEIGTFPEGTIRISPGYFNTMEDIEGVITSLKKIADAQNFT</sequence>
<comment type="caution">
    <text evidence="7">The sequence shown here is derived from an EMBL/GenBank/DDBJ whole genome shotgun (WGS) entry which is preliminary data.</text>
</comment>
<dbReference type="EC" id="2.8.1.7" evidence="3"/>
<comment type="similarity">
    <text evidence="2">Belongs to the class-V pyridoxal-phosphate-dependent aminotransferase family. Csd subfamily.</text>
</comment>
<dbReference type="PROSITE" id="PS00018">
    <property type="entry name" value="EF_HAND_1"/>
    <property type="match status" value="1"/>
</dbReference>
<evidence type="ECO:0000256" key="1">
    <source>
        <dbReference type="ARBA" id="ARBA00001933"/>
    </source>
</evidence>
<dbReference type="InterPro" id="IPR000192">
    <property type="entry name" value="Aminotrans_V_dom"/>
</dbReference>
<protein>
    <recommendedName>
        <fullName evidence="3">cysteine desulfurase</fullName>
        <ecNumber evidence="3">2.8.1.7</ecNumber>
    </recommendedName>
</protein>
<dbReference type="InterPro" id="IPR015421">
    <property type="entry name" value="PyrdxlP-dep_Trfase_major"/>
</dbReference>
<proteinExistence type="inferred from homology"/>
<dbReference type="PATRIC" id="fig|1872076.5.peg.3034"/>
<dbReference type="PIRSF" id="PIRSF005572">
    <property type="entry name" value="NifS"/>
    <property type="match status" value="1"/>
</dbReference>
<dbReference type="Pfam" id="PF00266">
    <property type="entry name" value="Aminotran_5"/>
    <property type="match status" value="1"/>
</dbReference>
<dbReference type="GO" id="GO:0031071">
    <property type="term" value="F:cysteine desulfurase activity"/>
    <property type="evidence" value="ECO:0007669"/>
    <property type="project" value="UniProtKB-EC"/>
</dbReference>
<dbReference type="SUPFAM" id="SSF53383">
    <property type="entry name" value="PLP-dependent transferases"/>
    <property type="match status" value="1"/>
</dbReference>
<evidence type="ECO:0000256" key="4">
    <source>
        <dbReference type="ARBA" id="ARBA00022898"/>
    </source>
</evidence>
<evidence type="ECO:0000313" key="8">
    <source>
        <dbReference type="Proteomes" id="UP000094056"/>
    </source>
</evidence>
<comment type="catalytic activity">
    <reaction evidence="5">
        <text>(sulfur carrier)-H + L-cysteine = (sulfur carrier)-SH + L-alanine</text>
        <dbReference type="Rhea" id="RHEA:43892"/>
        <dbReference type="Rhea" id="RHEA-COMP:14737"/>
        <dbReference type="Rhea" id="RHEA-COMP:14739"/>
        <dbReference type="ChEBI" id="CHEBI:29917"/>
        <dbReference type="ChEBI" id="CHEBI:35235"/>
        <dbReference type="ChEBI" id="CHEBI:57972"/>
        <dbReference type="ChEBI" id="CHEBI:64428"/>
        <dbReference type="EC" id="2.8.1.7"/>
    </reaction>
</comment>
<name>A0A1E3X9M6_9BACT</name>
<dbReference type="Gene3D" id="3.40.640.10">
    <property type="entry name" value="Type I PLP-dependent aspartate aminotransferase-like (Major domain)"/>
    <property type="match status" value="1"/>
</dbReference>
<dbReference type="NCBIfam" id="TIGR01977">
    <property type="entry name" value="am_tr_V_EF2568"/>
    <property type="match status" value="1"/>
</dbReference>
<organism evidence="7 8">
    <name type="scientific">Candidatus Scalindua rubra</name>
    <dbReference type="NCBI Taxonomy" id="1872076"/>
    <lineage>
        <taxon>Bacteria</taxon>
        <taxon>Pseudomonadati</taxon>
        <taxon>Planctomycetota</taxon>
        <taxon>Candidatus Brocadiia</taxon>
        <taxon>Candidatus Brocadiales</taxon>
        <taxon>Candidatus Scalinduaceae</taxon>
        <taxon>Candidatus Scalindua</taxon>
    </lineage>
</organism>
<dbReference type="PANTHER" id="PTHR43586:SF4">
    <property type="entry name" value="ISOPENICILLIN N EPIMERASE"/>
    <property type="match status" value="1"/>
</dbReference>
<gene>
    <name evidence="7" type="ORF">SCARUB_02566</name>
</gene>